<sequence length="97" mass="11197">MLEGYAADEDGDVEIKGLVNSRKIVQPIKEIIKVIINTRKSKGKERTLKPLPFGTISFLNNPISKNQITPLLFFFKGRLQSPPQDLKPFFYTYNFMY</sequence>
<accession>A0ACB9IS08</accession>
<dbReference type="Proteomes" id="UP001056120">
    <property type="component" value="Linkage Group LG07"/>
</dbReference>
<dbReference type="EMBL" id="CM042024">
    <property type="protein sequence ID" value="KAI3810303.1"/>
    <property type="molecule type" value="Genomic_DNA"/>
</dbReference>
<comment type="caution">
    <text evidence="1">The sequence shown here is derived from an EMBL/GenBank/DDBJ whole genome shotgun (WGS) entry which is preliminary data.</text>
</comment>
<gene>
    <name evidence="1" type="ORF">L1987_19915</name>
</gene>
<reference evidence="1 2" key="2">
    <citation type="journal article" date="2022" name="Mol. Ecol. Resour.">
        <title>The genomes of chicory, endive, great burdock and yacon provide insights into Asteraceae paleo-polyploidization history and plant inulin production.</title>
        <authorList>
            <person name="Fan W."/>
            <person name="Wang S."/>
            <person name="Wang H."/>
            <person name="Wang A."/>
            <person name="Jiang F."/>
            <person name="Liu H."/>
            <person name="Zhao H."/>
            <person name="Xu D."/>
            <person name="Zhang Y."/>
        </authorList>
    </citation>
    <scope>NUCLEOTIDE SEQUENCE [LARGE SCALE GENOMIC DNA]</scope>
    <source>
        <strain evidence="2">cv. Yunnan</strain>
        <tissue evidence="1">Leaves</tissue>
    </source>
</reference>
<proteinExistence type="predicted"/>
<organism evidence="1 2">
    <name type="scientific">Smallanthus sonchifolius</name>
    <dbReference type="NCBI Taxonomy" id="185202"/>
    <lineage>
        <taxon>Eukaryota</taxon>
        <taxon>Viridiplantae</taxon>
        <taxon>Streptophyta</taxon>
        <taxon>Embryophyta</taxon>
        <taxon>Tracheophyta</taxon>
        <taxon>Spermatophyta</taxon>
        <taxon>Magnoliopsida</taxon>
        <taxon>eudicotyledons</taxon>
        <taxon>Gunneridae</taxon>
        <taxon>Pentapetalae</taxon>
        <taxon>asterids</taxon>
        <taxon>campanulids</taxon>
        <taxon>Asterales</taxon>
        <taxon>Asteraceae</taxon>
        <taxon>Asteroideae</taxon>
        <taxon>Heliantheae alliance</taxon>
        <taxon>Millerieae</taxon>
        <taxon>Smallanthus</taxon>
    </lineage>
</organism>
<evidence type="ECO:0000313" key="2">
    <source>
        <dbReference type="Proteomes" id="UP001056120"/>
    </source>
</evidence>
<protein>
    <submittedName>
        <fullName evidence="1">Uncharacterized protein</fullName>
    </submittedName>
</protein>
<evidence type="ECO:0000313" key="1">
    <source>
        <dbReference type="EMBL" id="KAI3810303.1"/>
    </source>
</evidence>
<reference evidence="2" key="1">
    <citation type="journal article" date="2022" name="Mol. Ecol. Resour.">
        <title>The genomes of chicory, endive, great burdock and yacon provide insights into Asteraceae palaeo-polyploidization history and plant inulin production.</title>
        <authorList>
            <person name="Fan W."/>
            <person name="Wang S."/>
            <person name="Wang H."/>
            <person name="Wang A."/>
            <person name="Jiang F."/>
            <person name="Liu H."/>
            <person name="Zhao H."/>
            <person name="Xu D."/>
            <person name="Zhang Y."/>
        </authorList>
    </citation>
    <scope>NUCLEOTIDE SEQUENCE [LARGE SCALE GENOMIC DNA]</scope>
    <source>
        <strain evidence="2">cv. Yunnan</strain>
    </source>
</reference>
<keyword evidence="2" id="KW-1185">Reference proteome</keyword>
<name>A0ACB9IS08_9ASTR</name>